<dbReference type="InterPro" id="IPR011527">
    <property type="entry name" value="ABC1_TM_dom"/>
</dbReference>
<dbReference type="GO" id="GO:0005524">
    <property type="term" value="F:ATP binding"/>
    <property type="evidence" value="ECO:0007669"/>
    <property type="project" value="UniProtKB-KW"/>
</dbReference>
<dbReference type="CDD" id="cd03253">
    <property type="entry name" value="ABCC_ATM1_transporter"/>
    <property type="match status" value="1"/>
</dbReference>
<feature type="transmembrane region" description="Helical" evidence="10">
    <location>
        <begin position="345"/>
        <end position="368"/>
    </location>
</feature>
<dbReference type="CDD" id="cd18583">
    <property type="entry name" value="ABC_6TM_HMT1"/>
    <property type="match status" value="1"/>
</dbReference>
<comment type="similarity">
    <text evidence="9">Belongs to the ABC transporter superfamily. ABCB family. Heavy Metal importer (TC 3.A.1.210) subfamily.</text>
</comment>
<dbReference type="InterPro" id="IPR036640">
    <property type="entry name" value="ABC1_TM_sf"/>
</dbReference>
<dbReference type="Gene3D" id="3.40.50.300">
    <property type="entry name" value="P-loop containing nucleotide triphosphate hydrolases"/>
    <property type="match status" value="1"/>
</dbReference>
<keyword evidence="4 10" id="KW-0812">Transmembrane</keyword>
<dbReference type="AlphaFoldDB" id="A0A022W4T1"/>
<evidence type="ECO:0000256" key="8">
    <source>
        <dbReference type="ARBA" id="ARBA00023136"/>
    </source>
</evidence>
<dbReference type="Pfam" id="PF00664">
    <property type="entry name" value="ABC_membrane"/>
    <property type="match status" value="1"/>
</dbReference>
<dbReference type="PROSITE" id="PS50893">
    <property type="entry name" value="ABC_TRANSPORTER_2"/>
    <property type="match status" value="1"/>
</dbReference>
<feature type="transmembrane region" description="Helical" evidence="10">
    <location>
        <begin position="12"/>
        <end position="32"/>
    </location>
</feature>
<evidence type="ECO:0000256" key="1">
    <source>
        <dbReference type="ARBA" id="ARBA00004141"/>
    </source>
</evidence>
<dbReference type="Pfam" id="PF00005">
    <property type="entry name" value="ABC_tran"/>
    <property type="match status" value="1"/>
</dbReference>
<evidence type="ECO:0000256" key="2">
    <source>
        <dbReference type="ARBA" id="ARBA00007577"/>
    </source>
</evidence>
<dbReference type="GO" id="GO:0140359">
    <property type="term" value="F:ABC-type transporter activity"/>
    <property type="evidence" value="ECO:0007669"/>
    <property type="project" value="InterPro"/>
</dbReference>
<dbReference type="PANTHER" id="PTHR24221:SF651">
    <property type="entry name" value="HEAVY METAL TOLERANCE PROTEIN"/>
    <property type="match status" value="1"/>
</dbReference>
<feature type="transmembrane region" description="Helical" evidence="10">
    <location>
        <begin position="465"/>
        <end position="483"/>
    </location>
</feature>
<dbReference type="GO" id="GO:0005774">
    <property type="term" value="C:vacuolar membrane"/>
    <property type="evidence" value="ECO:0007669"/>
    <property type="project" value="TreeGrafter"/>
</dbReference>
<evidence type="ECO:0000259" key="12">
    <source>
        <dbReference type="PROSITE" id="PS50929"/>
    </source>
</evidence>
<dbReference type="InterPro" id="IPR003593">
    <property type="entry name" value="AAA+_ATPase"/>
</dbReference>
<dbReference type="GO" id="GO:0016887">
    <property type="term" value="F:ATP hydrolysis activity"/>
    <property type="evidence" value="ECO:0007669"/>
    <property type="project" value="InterPro"/>
</dbReference>
<dbReference type="FunFam" id="3.40.50.300:FF:000186">
    <property type="entry name" value="ATP-binding cassette sub-family B member 7, mitochondrial"/>
    <property type="match status" value="1"/>
</dbReference>
<dbReference type="EMBL" id="KK207830">
    <property type="protein sequence ID" value="EZF53116.1"/>
    <property type="molecule type" value="Genomic_DNA"/>
</dbReference>
<reference evidence="13" key="1">
    <citation type="submission" date="2014-02" db="EMBL/GenBank/DDBJ databases">
        <title>The Genome Sequence of Trichophyton rubrum (morphotype fischeri) CBS 288.86.</title>
        <authorList>
            <consortium name="The Broad Institute Genomics Platform"/>
            <person name="Cuomo C.A."/>
            <person name="White T.C."/>
            <person name="Graser Y."/>
            <person name="Martinez-Rossi N."/>
            <person name="Heitman J."/>
            <person name="Young S.K."/>
            <person name="Zeng Q."/>
            <person name="Gargeya S."/>
            <person name="Abouelleil A."/>
            <person name="Alvarado L."/>
            <person name="Chapman S.B."/>
            <person name="Gainer-Dewar J."/>
            <person name="Goldberg J."/>
            <person name="Griggs A."/>
            <person name="Gujja S."/>
            <person name="Hansen M."/>
            <person name="Howarth C."/>
            <person name="Imamovic A."/>
            <person name="Larimer J."/>
            <person name="Martinez D."/>
            <person name="Murphy C."/>
            <person name="Pearson M.D."/>
            <person name="Persinoti G."/>
            <person name="Poon T."/>
            <person name="Priest M."/>
            <person name="Roberts A.D."/>
            <person name="Saif S."/>
            <person name="Shea T.D."/>
            <person name="Sykes S.N."/>
            <person name="Wortman J."/>
            <person name="Nusbaum C."/>
            <person name="Birren B."/>
        </authorList>
    </citation>
    <scope>NUCLEOTIDE SEQUENCE [LARGE SCALE GENOMIC DNA]</scope>
    <source>
        <strain evidence="13">CBS 288.86</strain>
    </source>
</reference>
<dbReference type="InterPro" id="IPR027417">
    <property type="entry name" value="P-loop_NTPase"/>
</dbReference>
<dbReference type="Proteomes" id="UP000023758">
    <property type="component" value="Unassembled WGS sequence"/>
</dbReference>
<dbReference type="SUPFAM" id="SSF52540">
    <property type="entry name" value="P-loop containing nucleoside triphosphate hydrolases"/>
    <property type="match status" value="1"/>
</dbReference>
<evidence type="ECO:0000256" key="4">
    <source>
        <dbReference type="ARBA" id="ARBA00022692"/>
    </source>
</evidence>
<feature type="transmembrane region" description="Helical" evidence="10">
    <location>
        <begin position="52"/>
        <end position="73"/>
    </location>
</feature>
<feature type="transmembrane region" description="Helical" evidence="10">
    <location>
        <begin position="374"/>
        <end position="394"/>
    </location>
</feature>
<dbReference type="PROSITE" id="PS50929">
    <property type="entry name" value="ABC_TM1F"/>
    <property type="match status" value="1"/>
</dbReference>
<evidence type="ECO:0000256" key="5">
    <source>
        <dbReference type="ARBA" id="ARBA00022741"/>
    </source>
</evidence>
<dbReference type="InterPro" id="IPR039421">
    <property type="entry name" value="Type_1_exporter"/>
</dbReference>
<dbReference type="InterPro" id="IPR003439">
    <property type="entry name" value="ABC_transporter-like_ATP-bd"/>
</dbReference>
<keyword evidence="3" id="KW-0813">Transport</keyword>
<feature type="domain" description="ABC transmembrane type-1" evidence="12">
    <location>
        <begin position="236"/>
        <end position="518"/>
    </location>
</feature>
<evidence type="ECO:0000256" key="10">
    <source>
        <dbReference type="SAM" id="Phobius"/>
    </source>
</evidence>
<dbReference type="HOGENOM" id="CLU_000604_6_5_1"/>
<feature type="transmembrane region" description="Helical" evidence="10">
    <location>
        <begin position="93"/>
        <end position="110"/>
    </location>
</feature>
<dbReference type="OrthoDB" id="6500128at2759"/>
<keyword evidence="8 10" id="KW-0472">Membrane</keyword>
<comment type="subcellular location">
    <subcellularLocation>
        <location evidence="1">Membrane</location>
        <topology evidence="1">Multi-pass membrane protein</topology>
    </subcellularLocation>
</comment>
<evidence type="ECO:0000313" key="13">
    <source>
        <dbReference type="EMBL" id="EZF53116.1"/>
    </source>
</evidence>
<dbReference type="InterPro" id="IPR017871">
    <property type="entry name" value="ABC_transporter-like_CS"/>
</dbReference>
<dbReference type="PANTHER" id="PTHR24221">
    <property type="entry name" value="ATP-BINDING CASSETTE SUB-FAMILY B"/>
    <property type="match status" value="1"/>
</dbReference>
<feature type="transmembrane region" description="Helical" evidence="10">
    <location>
        <begin position="122"/>
        <end position="144"/>
    </location>
</feature>
<keyword evidence="5" id="KW-0547">Nucleotide-binding</keyword>
<comment type="similarity">
    <text evidence="2">Belongs to the ABC transporter superfamily. ABCB family. Multidrug resistance exporter (TC 3.A.1.201) subfamily.</text>
</comment>
<dbReference type="GO" id="GO:0000041">
    <property type="term" value="P:transition metal ion transport"/>
    <property type="evidence" value="ECO:0007669"/>
    <property type="project" value="UniProtKB-ARBA"/>
</dbReference>
<dbReference type="SUPFAM" id="SSF90123">
    <property type="entry name" value="ABC transporter transmembrane region"/>
    <property type="match status" value="1"/>
</dbReference>
<keyword evidence="7 10" id="KW-1133">Transmembrane helix</keyword>
<evidence type="ECO:0000259" key="11">
    <source>
        <dbReference type="PROSITE" id="PS50893"/>
    </source>
</evidence>
<feature type="transmembrane region" description="Helical" evidence="10">
    <location>
        <begin position="156"/>
        <end position="175"/>
    </location>
</feature>
<evidence type="ECO:0000256" key="3">
    <source>
        <dbReference type="ARBA" id="ARBA00022448"/>
    </source>
</evidence>
<evidence type="ECO:0000256" key="7">
    <source>
        <dbReference type="ARBA" id="ARBA00022989"/>
    </source>
</evidence>
<organism evidence="13">
    <name type="scientific">Trichophyton rubrum CBS 288.86</name>
    <dbReference type="NCBI Taxonomy" id="1215330"/>
    <lineage>
        <taxon>Eukaryota</taxon>
        <taxon>Fungi</taxon>
        <taxon>Dikarya</taxon>
        <taxon>Ascomycota</taxon>
        <taxon>Pezizomycotina</taxon>
        <taxon>Eurotiomycetes</taxon>
        <taxon>Eurotiomycetidae</taxon>
        <taxon>Onygenales</taxon>
        <taxon>Arthrodermataceae</taxon>
        <taxon>Trichophyton</taxon>
    </lineage>
</organism>
<dbReference type="Gene3D" id="1.20.1560.10">
    <property type="entry name" value="ABC transporter type 1, transmembrane domain"/>
    <property type="match status" value="1"/>
</dbReference>
<gene>
    <name evidence="13" type="ORF">H103_03807</name>
</gene>
<accession>A0A022W4T1</accession>
<keyword evidence="6" id="KW-0067">ATP-binding</keyword>
<dbReference type="SMART" id="SM00382">
    <property type="entry name" value="AAA"/>
    <property type="match status" value="1"/>
</dbReference>
<evidence type="ECO:0000256" key="6">
    <source>
        <dbReference type="ARBA" id="ARBA00022840"/>
    </source>
</evidence>
<sequence>MQVATLTLALCWAYPASIYLSYLFSRLAIALWQKKEEGAATPWYKKTRKTAFTAIFWLQLLQCVNLVIFIGIIGLHLSKGFKSEAWWINKEYMASNIAVIMFLVAGLLPDPDEPFSPSLSHAHAWILAAVTEALQIAMFCFQFGKDPVNSGMESVQLGLLMLRIGFFVAMAAIYLQPMYAWSHIKLGETDPLLGEIAAKPVRDAQHGGWLDYVVGFSTLFPYLWPSDSRRLQLRAVFCFFLLILQRIVNILVPRQLGFVVASLGSGTIPYKQLAIYLVLRGLQGQQGVIGSIRALLWISVSQSTYRRLTSSAFEHVLSLSLEFHLGKRIGEVMSALSKGSALNTFLDGLIFQLFPMVADLWIAALYFLIEFGAFYALIVISVTWLYLFVTIYMAKYRGRARREMVNREREMEAAKTDALMSYETVHHNSAVPNELSRFNGLIKSFQGAEYFVFFSLNMLNATQNLLFTAGVAIVCLLCAYQISADMQKVSMFVTLITYLAQLQAPLNFFGSFYTQVQNNLIDAERMLALFKEKPLIQDGDNAMPLNYCKGKVEFKNINFAYDERRPALRDVSFVVEPGTSTAIVGESGSGKSTILKLLFRFYDVAGGSVQVDGMDVRDMTIASLRSHLGVVPQDAILFNDTVLYNLLYARPEATMEQVYEACRAASIHDRIISFPDGYETKVGERGLRLSGGEKQRITIARTFLRSPQILLLDEATASLDSQTERQIQGALEKIAKGRTSITIAHRLSTITKADQIIVLHQGRVVEKGTHTELLSANGMYSQMWEKQTKAKVKADSENDGNLLIFPE</sequence>
<name>A0A022W4T1_TRIRU</name>
<dbReference type="PROSITE" id="PS00211">
    <property type="entry name" value="ABC_TRANSPORTER_1"/>
    <property type="match status" value="1"/>
</dbReference>
<feature type="domain" description="ABC transporter" evidence="11">
    <location>
        <begin position="552"/>
        <end position="786"/>
    </location>
</feature>
<evidence type="ECO:0000256" key="9">
    <source>
        <dbReference type="ARBA" id="ARBA00024363"/>
    </source>
</evidence>
<evidence type="ECO:0008006" key="14">
    <source>
        <dbReference type="Google" id="ProtNLM"/>
    </source>
</evidence>
<protein>
    <recommendedName>
        <fullName evidence="14">ABC heavy metal transporter</fullName>
    </recommendedName>
</protein>
<proteinExistence type="inferred from homology"/>